<dbReference type="InterPro" id="IPR001633">
    <property type="entry name" value="EAL_dom"/>
</dbReference>
<dbReference type="PROSITE" id="PS50887">
    <property type="entry name" value="GGDEF"/>
    <property type="match status" value="1"/>
</dbReference>
<feature type="domain" description="PAC" evidence="4">
    <location>
        <begin position="571"/>
        <end position="624"/>
    </location>
</feature>
<dbReference type="InterPro" id="IPR029787">
    <property type="entry name" value="Nucleotide_cyclase"/>
</dbReference>
<dbReference type="Gene3D" id="3.20.20.450">
    <property type="entry name" value="EAL domain"/>
    <property type="match status" value="1"/>
</dbReference>
<dbReference type="NCBIfam" id="TIGR00254">
    <property type="entry name" value="GGDEF"/>
    <property type="match status" value="1"/>
</dbReference>
<dbReference type="NCBIfam" id="TIGR00229">
    <property type="entry name" value="sensory_box"/>
    <property type="match status" value="2"/>
</dbReference>
<dbReference type="CDD" id="cd01948">
    <property type="entry name" value="EAL"/>
    <property type="match status" value="1"/>
</dbReference>
<name>A0A5M6IQD2_9PROT</name>
<dbReference type="PROSITE" id="PS50113">
    <property type="entry name" value="PAC"/>
    <property type="match status" value="3"/>
</dbReference>
<evidence type="ECO:0000313" key="7">
    <source>
        <dbReference type="EMBL" id="KAA5610421.1"/>
    </source>
</evidence>
<dbReference type="InterPro" id="IPR035965">
    <property type="entry name" value="PAS-like_dom_sf"/>
</dbReference>
<dbReference type="Gene3D" id="3.30.450.20">
    <property type="entry name" value="PAS domain"/>
    <property type="match status" value="5"/>
</dbReference>
<dbReference type="Pfam" id="PF22588">
    <property type="entry name" value="dCache_1_like"/>
    <property type="match status" value="1"/>
</dbReference>
<dbReference type="InterPro" id="IPR035919">
    <property type="entry name" value="EAL_sf"/>
</dbReference>
<dbReference type="PROSITE" id="PS50112">
    <property type="entry name" value="PAS"/>
    <property type="match status" value="1"/>
</dbReference>
<feature type="coiled-coil region" evidence="1">
    <location>
        <begin position="330"/>
        <end position="364"/>
    </location>
</feature>
<gene>
    <name evidence="7" type="ORF">F1189_19555</name>
</gene>
<accession>A0A5M6IQD2</accession>
<dbReference type="Proteomes" id="UP000325255">
    <property type="component" value="Unassembled WGS sequence"/>
</dbReference>
<dbReference type="CDD" id="cd12914">
    <property type="entry name" value="PDC1_DGC_like"/>
    <property type="match status" value="1"/>
</dbReference>
<dbReference type="InterPro" id="IPR013655">
    <property type="entry name" value="PAS_fold_3"/>
</dbReference>
<dbReference type="AlphaFoldDB" id="A0A5M6IQD2"/>
<dbReference type="SMART" id="SM00267">
    <property type="entry name" value="GGDEF"/>
    <property type="match status" value="1"/>
</dbReference>
<dbReference type="FunFam" id="3.20.20.450:FF:000001">
    <property type="entry name" value="Cyclic di-GMP phosphodiesterase yahA"/>
    <property type="match status" value="1"/>
</dbReference>
<feature type="transmembrane region" description="Helical" evidence="2">
    <location>
        <begin position="23"/>
        <end position="45"/>
    </location>
</feature>
<dbReference type="InterPro" id="IPR043128">
    <property type="entry name" value="Rev_trsase/Diguanyl_cyclase"/>
</dbReference>
<evidence type="ECO:0000259" key="4">
    <source>
        <dbReference type="PROSITE" id="PS50113"/>
    </source>
</evidence>
<proteinExistence type="predicted"/>
<dbReference type="SMART" id="SM00091">
    <property type="entry name" value="PAS"/>
    <property type="match status" value="3"/>
</dbReference>
<dbReference type="CDD" id="cd01949">
    <property type="entry name" value="GGDEF"/>
    <property type="match status" value="1"/>
</dbReference>
<dbReference type="InterPro" id="IPR000160">
    <property type="entry name" value="GGDEF_dom"/>
</dbReference>
<sequence length="1180" mass="129598">MHPVRLVEAWTILTRWLAPRRMLWRGLAVAALGLAIAVGAGGYLVQQRDAALRDAGREMQNLALVVANWVESDFRTIELLQVGVAEWARAERIDTPQAFRARLGSREVHEALRGRIAALPRVRRLFLADSEGSVVATSSAWPPETASVVQRPYYQALRDDPARQSFLSAPLLSQADGRWNIYASRRISAPDGQFLGLVVAAIELAYFEESFSHLELGPQSAVTLYREDGTLLVRHPWIEERIGSIIADNEQLRRFLARSSGDTLRRESPLDGIDRVIGARRLQGMPLYLVVARGTEEVLLPWRQEAGRLGLAVLLVEGLLAGGVLLVGRQERQRRAVQQLRAAQAEAQARIELAEARARAARALEHEAALEAVFANGTAGLAEVEIASGRFVRVNRRYCAITGRSEAELLGGLGPADVLHPAERAQVGQRLRTLAAAGSNWETELRYLRPDGGVVWARLSVSVSARDAAGQAVRCMAIVEDVTEAREATERLRASEALLRLGMEVGHIGTFRHDFVTGLVQCSPEARAMCGLPPGEAPLSVEEWWSPILPDDREQLQMLLDSPAAREALDAVISYRIRHLGDGSLRHFEVRVRPEFDAAGRPLTALGVIIDVTASREATALQRLSLQAGRIGTFRHDFVTGLVECSPEARAMVGLPQQPGPLTTEQWWAPILPEDRERLRESIAASTAAGVTDASSTYRIHHPVDGSLRHFESRTRREYGPDGRPLRALGVVIDVTERREAEAHIAHLAHHDILTGLPNRGLFRERLDRALARARRGRGCAVQLIDLDRFKEVNDTLGHPVGDALLRAVTERLRAVLRETDTLARLGGDEFAVIETDVDLPQDATALARRIIEAIGQPFEVDGHQVCIGASVGIAVAPSDGLEPDALIKGADMALYRAKADGRGCWRFFEPEMDARMQLRRALEMDLRRAVAAREFEVFYQPIVDVRSRQVSGLEALLRWRHPERGLVPPDSFIPLAEEIGLIVPLGEWVMHRACAEATTWPGTPKVAVNLSPAQFGHRGLVGAVASALAETGLDPARLELEITETVMLQDTQATMATLQQLKGLGVRIAMDDFGTGYSSLSYLQRFPFDKVKIDRAFTRDLERSRQSNAIVRAVTGLCTGLDMTTTAEGVETEGQFQVLLHEGCGEAQGYLFSKPLPAGEIPALLQRLEHAAAAEAIAP</sequence>
<dbReference type="Pfam" id="PF00563">
    <property type="entry name" value="EAL"/>
    <property type="match status" value="1"/>
</dbReference>
<evidence type="ECO:0000313" key="8">
    <source>
        <dbReference type="Proteomes" id="UP000325255"/>
    </source>
</evidence>
<evidence type="ECO:0000256" key="1">
    <source>
        <dbReference type="SAM" id="Coils"/>
    </source>
</evidence>
<dbReference type="PANTHER" id="PTHR44757:SF2">
    <property type="entry name" value="BIOFILM ARCHITECTURE MAINTENANCE PROTEIN MBAA"/>
    <property type="match status" value="1"/>
</dbReference>
<feature type="domain" description="GGDEF" evidence="6">
    <location>
        <begin position="778"/>
        <end position="911"/>
    </location>
</feature>
<feature type="domain" description="PAS" evidence="3">
    <location>
        <begin position="387"/>
        <end position="438"/>
    </location>
</feature>
<keyword evidence="2" id="KW-1133">Transmembrane helix</keyword>
<feature type="domain" description="PAC" evidence="4">
    <location>
        <begin position="441"/>
        <end position="494"/>
    </location>
</feature>
<dbReference type="PROSITE" id="PS50883">
    <property type="entry name" value="EAL"/>
    <property type="match status" value="1"/>
</dbReference>
<dbReference type="InterPro" id="IPR001610">
    <property type="entry name" value="PAC"/>
</dbReference>
<dbReference type="SUPFAM" id="SSF55073">
    <property type="entry name" value="Nucleotide cyclase"/>
    <property type="match status" value="1"/>
</dbReference>
<keyword evidence="8" id="KW-1185">Reference proteome</keyword>
<dbReference type="InterPro" id="IPR000700">
    <property type="entry name" value="PAS-assoc_C"/>
</dbReference>
<keyword evidence="2" id="KW-0472">Membrane</keyword>
<comment type="caution">
    <text evidence="7">The sequence shown here is derived from an EMBL/GenBank/DDBJ whole genome shotgun (WGS) entry which is preliminary data.</text>
</comment>
<dbReference type="RefSeq" id="WP_150042551.1">
    <property type="nucleotide sequence ID" value="NZ_OW485601.1"/>
</dbReference>
<dbReference type="Pfam" id="PF00990">
    <property type="entry name" value="GGDEF"/>
    <property type="match status" value="1"/>
</dbReference>
<dbReference type="OrthoDB" id="9793210at2"/>
<dbReference type="SMART" id="SM00052">
    <property type="entry name" value="EAL"/>
    <property type="match status" value="1"/>
</dbReference>
<dbReference type="InterPro" id="IPR000014">
    <property type="entry name" value="PAS"/>
</dbReference>
<dbReference type="SMART" id="SM00086">
    <property type="entry name" value="PAC"/>
    <property type="match status" value="3"/>
</dbReference>
<dbReference type="Gene3D" id="2.10.70.100">
    <property type="match status" value="2"/>
</dbReference>
<dbReference type="PANTHER" id="PTHR44757">
    <property type="entry name" value="DIGUANYLATE CYCLASE DGCP"/>
    <property type="match status" value="1"/>
</dbReference>
<feature type="domain" description="EAL" evidence="5">
    <location>
        <begin position="920"/>
        <end position="1170"/>
    </location>
</feature>
<keyword evidence="2" id="KW-0812">Transmembrane</keyword>
<protein>
    <submittedName>
        <fullName evidence="7">EAL domain-containing protein</fullName>
    </submittedName>
</protein>
<evidence type="ECO:0000259" key="6">
    <source>
        <dbReference type="PROSITE" id="PS50887"/>
    </source>
</evidence>
<dbReference type="InterPro" id="IPR054327">
    <property type="entry name" value="His-kinase-like_sensor"/>
</dbReference>
<dbReference type="Gene3D" id="3.30.70.270">
    <property type="match status" value="1"/>
</dbReference>
<reference evidence="7 8" key="1">
    <citation type="submission" date="2019-09" db="EMBL/GenBank/DDBJ databases">
        <title>Genome sequence of Rhodovastum atsumiense, a diverse member of the Acetobacteraceae family of non-sulfur purple photosynthetic bacteria.</title>
        <authorList>
            <person name="Meyer T."/>
            <person name="Kyndt J."/>
        </authorList>
    </citation>
    <scope>NUCLEOTIDE SEQUENCE [LARGE SCALE GENOMIC DNA]</scope>
    <source>
        <strain evidence="7 8">DSM 21279</strain>
    </source>
</reference>
<organism evidence="7 8">
    <name type="scientific">Rhodovastum atsumiense</name>
    <dbReference type="NCBI Taxonomy" id="504468"/>
    <lineage>
        <taxon>Bacteria</taxon>
        <taxon>Pseudomonadati</taxon>
        <taxon>Pseudomonadota</taxon>
        <taxon>Alphaproteobacteria</taxon>
        <taxon>Acetobacterales</taxon>
        <taxon>Acetobacteraceae</taxon>
        <taxon>Rhodovastum</taxon>
    </lineage>
</organism>
<dbReference type="SUPFAM" id="SSF141868">
    <property type="entry name" value="EAL domain-like"/>
    <property type="match status" value="1"/>
</dbReference>
<dbReference type="EMBL" id="VWPK01000033">
    <property type="protein sequence ID" value="KAA5610421.1"/>
    <property type="molecule type" value="Genomic_DNA"/>
</dbReference>
<dbReference type="CDD" id="cd00130">
    <property type="entry name" value="PAS"/>
    <property type="match status" value="3"/>
</dbReference>
<evidence type="ECO:0000256" key="2">
    <source>
        <dbReference type="SAM" id="Phobius"/>
    </source>
</evidence>
<dbReference type="InterPro" id="IPR052155">
    <property type="entry name" value="Biofilm_reg_signaling"/>
</dbReference>
<feature type="domain" description="PAC" evidence="4">
    <location>
        <begin position="694"/>
        <end position="747"/>
    </location>
</feature>
<evidence type="ECO:0000259" key="3">
    <source>
        <dbReference type="PROSITE" id="PS50112"/>
    </source>
</evidence>
<dbReference type="CDD" id="cd12915">
    <property type="entry name" value="PDC2_DGC_like"/>
    <property type="match status" value="1"/>
</dbReference>
<dbReference type="Pfam" id="PF08447">
    <property type="entry name" value="PAS_3"/>
    <property type="match status" value="3"/>
</dbReference>
<keyword evidence="1" id="KW-0175">Coiled coil</keyword>
<evidence type="ECO:0000259" key="5">
    <source>
        <dbReference type="PROSITE" id="PS50883"/>
    </source>
</evidence>
<dbReference type="SUPFAM" id="SSF55785">
    <property type="entry name" value="PYP-like sensor domain (PAS domain)"/>
    <property type="match status" value="3"/>
</dbReference>